<dbReference type="RefSeq" id="WP_141612466.1">
    <property type="nucleotide sequence ID" value="NZ_VIGC02000049.1"/>
</dbReference>
<evidence type="ECO:0000313" key="3">
    <source>
        <dbReference type="EMBL" id="TQE93137.1"/>
    </source>
</evidence>
<reference evidence="3 4" key="1">
    <citation type="submission" date="2019-06" db="EMBL/GenBank/DDBJ databases">
        <title>Genome sequence of Litorilinea aerophila BAA-2444.</title>
        <authorList>
            <person name="Maclea K.S."/>
            <person name="Maurais E.G."/>
            <person name="Iannazzi L.C."/>
        </authorList>
    </citation>
    <scope>NUCLEOTIDE SEQUENCE [LARGE SCALE GENOMIC DNA]</scope>
    <source>
        <strain evidence="3 4">ATCC BAA-2444</strain>
    </source>
</reference>
<evidence type="ECO:0000313" key="4">
    <source>
        <dbReference type="Proteomes" id="UP000317371"/>
    </source>
</evidence>
<keyword evidence="4" id="KW-1185">Reference proteome</keyword>
<dbReference type="OrthoDB" id="488160at2"/>
<dbReference type="Proteomes" id="UP000317371">
    <property type="component" value="Unassembled WGS sequence"/>
</dbReference>
<dbReference type="AlphaFoldDB" id="A0A540V8N2"/>
<dbReference type="SUPFAM" id="SSF143120">
    <property type="entry name" value="YefM-like"/>
    <property type="match status" value="1"/>
</dbReference>
<dbReference type="InParanoid" id="A0A540V8N2"/>
<dbReference type="EMBL" id="VIGC01000049">
    <property type="protein sequence ID" value="TQE93137.1"/>
    <property type="molecule type" value="Genomic_DNA"/>
</dbReference>
<dbReference type="PANTHER" id="PTHR33713:SF6">
    <property type="entry name" value="ANTITOXIN YEFM"/>
    <property type="match status" value="1"/>
</dbReference>
<comment type="similarity">
    <text evidence="1 2">Belongs to the phD/YefM antitoxin family.</text>
</comment>
<accession>A0A540V8N2</accession>
<dbReference type="InterPro" id="IPR006442">
    <property type="entry name" value="Antitoxin_Phd/YefM"/>
</dbReference>
<dbReference type="InterPro" id="IPR036165">
    <property type="entry name" value="YefM-like_sf"/>
</dbReference>
<dbReference type="Gene3D" id="3.40.1620.10">
    <property type="entry name" value="YefM-like domain"/>
    <property type="match status" value="1"/>
</dbReference>
<sequence>MEKKISAYEARRQLGNLINEVQYGGDTYIIERHGQPAAVLVSVDDYAAWREWQAWRTAQADAQALQQQILERRGGEVVPSATEILQEVRSACIGTSPPICRGSIF</sequence>
<organism evidence="3 4">
    <name type="scientific">Litorilinea aerophila</name>
    <dbReference type="NCBI Taxonomy" id="1204385"/>
    <lineage>
        <taxon>Bacteria</taxon>
        <taxon>Bacillati</taxon>
        <taxon>Chloroflexota</taxon>
        <taxon>Caldilineae</taxon>
        <taxon>Caldilineales</taxon>
        <taxon>Caldilineaceae</taxon>
        <taxon>Litorilinea</taxon>
    </lineage>
</organism>
<dbReference type="InterPro" id="IPR051405">
    <property type="entry name" value="phD/YefM_antitoxin"/>
</dbReference>
<proteinExistence type="inferred from homology"/>
<dbReference type="Pfam" id="PF02604">
    <property type="entry name" value="PhdYeFM_antitox"/>
    <property type="match status" value="1"/>
</dbReference>
<protein>
    <recommendedName>
        <fullName evidence="2">Antitoxin</fullName>
    </recommendedName>
</protein>
<comment type="function">
    <text evidence="2">Antitoxin component of a type II toxin-antitoxin (TA) system.</text>
</comment>
<comment type="caution">
    <text evidence="3">The sequence shown here is derived from an EMBL/GenBank/DDBJ whole genome shotgun (WGS) entry which is preliminary data.</text>
</comment>
<evidence type="ECO:0000256" key="2">
    <source>
        <dbReference type="RuleBase" id="RU362080"/>
    </source>
</evidence>
<gene>
    <name evidence="3" type="ORF">FKZ61_22690</name>
</gene>
<evidence type="ECO:0000256" key="1">
    <source>
        <dbReference type="ARBA" id="ARBA00009981"/>
    </source>
</evidence>
<dbReference type="NCBIfam" id="TIGR01552">
    <property type="entry name" value="phd_fam"/>
    <property type="match status" value="1"/>
</dbReference>
<dbReference type="PANTHER" id="PTHR33713">
    <property type="entry name" value="ANTITOXIN YAFN-RELATED"/>
    <property type="match status" value="1"/>
</dbReference>
<name>A0A540V8N2_9CHLR</name>